<sequence length="272" mass="30238">MTPPAPELTLPEELLLLALDPLRGKPYCSGATLEPPGQRCAGRSHVRGSHVPFPADTLEGPARLCVMGALMSVEPEAPEPRWAVPPVGGWTADDLDTLPNLPPHTELIDGSLVFVSPQTLFHSRAVSFFEWQLQSLVPQDLEVVREFTIDIDRYNRPEPDVIVVDGEIIQDPSQTRFPARSVQLAIEVVSPESLTRDRETKPVKYARAKIPHYWRVENHDGRAVVYVFELEPSTGAYTSTGIFHDRMKVSVPFPADLDLTAITPRRRAADPQ</sequence>
<gene>
    <name evidence="2" type="ORF">SAMN02787144_1007118</name>
</gene>
<dbReference type="PANTHER" id="PTHR35400">
    <property type="entry name" value="SLR1083 PROTEIN"/>
    <property type="match status" value="1"/>
</dbReference>
<keyword evidence="2" id="KW-0255">Endonuclease</keyword>
<dbReference type="InterPro" id="IPR011335">
    <property type="entry name" value="Restrct_endonuc-II-like"/>
</dbReference>
<dbReference type="CDD" id="cd06260">
    <property type="entry name" value="DUF820-like"/>
    <property type="match status" value="1"/>
</dbReference>
<dbReference type="STRING" id="1893.SAMN02787144_1007118"/>
<name>A0A1K2AKY6_STRAR</name>
<proteinExistence type="predicted"/>
<evidence type="ECO:0000313" key="3">
    <source>
        <dbReference type="Proteomes" id="UP000181909"/>
    </source>
</evidence>
<reference evidence="2 3" key="1">
    <citation type="submission" date="2016-11" db="EMBL/GenBank/DDBJ databases">
        <authorList>
            <person name="Jaros S."/>
            <person name="Januszkiewicz K."/>
            <person name="Wedrychowicz H."/>
        </authorList>
    </citation>
    <scope>NUCLEOTIDE SEQUENCE [LARGE SCALE GENOMIC DNA]</scope>
    <source>
        <strain evidence="2 3">OK807</strain>
    </source>
</reference>
<dbReference type="Gene3D" id="3.90.1570.10">
    <property type="entry name" value="tt1808, chain A"/>
    <property type="match status" value="1"/>
</dbReference>
<dbReference type="SUPFAM" id="SSF52980">
    <property type="entry name" value="Restriction endonuclease-like"/>
    <property type="match status" value="1"/>
</dbReference>
<accession>A0A1K2AKY6</accession>
<dbReference type="Proteomes" id="UP000181909">
    <property type="component" value="Unassembled WGS sequence"/>
</dbReference>
<feature type="domain" description="Putative restriction endonuclease" evidence="1">
    <location>
        <begin position="93"/>
        <end position="260"/>
    </location>
</feature>
<dbReference type="InterPro" id="IPR008538">
    <property type="entry name" value="Uma2"/>
</dbReference>
<dbReference type="EMBL" id="FPJO01000007">
    <property type="protein sequence ID" value="SFX87014.1"/>
    <property type="molecule type" value="Genomic_DNA"/>
</dbReference>
<organism evidence="2 3">
    <name type="scientific">Streptomyces atratus</name>
    <dbReference type="NCBI Taxonomy" id="1893"/>
    <lineage>
        <taxon>Bacteria</taxon>
        <taxon>Bacillati</taxon>
        <taxon>Actinomycetota</taxon>
        <taxon>Actinomycetes</taxon>
        <taxon>Kitasatosporales</taxon>
        <taxon>Streptomycetaceae</taxon>
        <taxon>Streptomyces</taxon>
    </lineage>
</organism>
<dbReference type="InterPro" id="IPR012296">
    <property type="entry name" value="Nuclease_put_TT1808"/>
</dbReference>
<dbReference type="PANTHER" id="PTHR35400:SF3">
    <property type="entry name" value="SLL1072 PROTEIN"/>
    <property type="match status" value="1"/>
</dbReference>
<protein>
    <submittedName>
        <fullName evidence="2">Endonuclease, Uma2 family (Restriction endonuclease fold)</fullName>
    </submittedName>
</protein>
<keyword evidence="2" id="KW-0378">Hydrolase</keyword>
<evidence type="ECO:0000313" key="2">
    <source>
        <dbReference type="EMBL" id="SFX87014.1"/>
    </source>
</evidence>
<evidence type="ECO:0000259" key="1">
    <source>
        <dbReference type="Pfam" id="PF05685"/>
    </source>
</evidence>
<dbReference type="AlphaFoldDB" id="A0A1K2AKY6"/>
<dbReference type="Pfam" id="PF05685">
    <property type="entry name" value="Uma2"/>
    <property type="match status" value="1"/>
</dbReference>
<keyword evidence="2" id="KW-0540">Nuclease</keyword>
<dbReference type="GO" id="GO:0004519">
    <property type="term" value="F:endonuclease activity"/>
    <property type="evidence" value="ECO:0007669"/>
    <property type="project" value="UniProtKB-KW"/>
</dbReference>